<keyword evidence="6" id="KW-1185">Reference proteome</keyword>
<dbReference type="SUPFAM" id="SSF50249">
    <property type="entry name" value="Nucleic acid-binding proteins"/>
    <property type="match status" value="1"/>
</dbReference>
<dbReference type="PIRSF" id="PIRSF003135">
    <property type="entry name" value="Primosomal_n"/>
    <property type="match status" value="1"/>
</dbReference>
<sequence length="100" mass="11235">MQNFMEIEGFIKFDIKFSTSPSGVIHSVFFVEHHSIRQENSLNRKAYCLINVVASGKDINQKVKNLVEGVKVKVCGFLTNKSLVNGSSRLVLHAENIEII</sequence>
<dbReference type="GO" id="GO:0003697">
    <property type="term" value="F:single-stranded DNA binding"/>
    <property type="evidence" value="ECO:0007669"/>
    <property type="project" value="InterPro"/>
</dbReference>
<dbReference type="Gene3D" id="2.40.50.140">
    <property type="entry name" value="Nucleic acid-binding proteins"/>
    <property type="match status" value="1"/>
</dbReference>
<dbReference type="RefSeq" id="WP_089073173.1">
    <property type="nucleotide sequence ID" value="NZ_CBCSAM010000013.1"/>
</dbReference>
<dbReference type="Proteomes" id="UP000242175">
    <property type="component" value="Chromosome large"/>
</dbReference>
<evidence type="ECO:0000256" key="3">
    <source>
        <dbReference type="ARBA" id="ARBA00023125"/>
    </source>
</evidence>
<dbReference type="PROSITE" id="PS50935">
    <property type="entry name" value="SSB"/>
    <property type="match status" value="1"/>
</dbReference>
<evidence type="ECO:0000256" key="1">
    <source>
        <dbReference type="ARBA" id="ARBA00022515"/>
    </source>
</evidence>
<proteinExistence type="predicted"/>
<dbReference type="NCBIfam" id="TIGR04418">
    <property type="entry name" value="PriB_gamma"/>
    <property type="match status" value="1"/>
</dbReference>
<keyword evidence="3 4" id="KW-0238">DNA-binding</keyword>
<dbReference type="InterPro" id="IPR012340">
    <property type="entry name" value="NA-bd_OB-fold"/>
</dbReference>
<protein>
    <submittedName>
        <fullName evidence="5">Primosomal replication protein N</fullName>
    </submittedName>
</protein>
<reference evidence="5 6" key="1">
    <citation type="journal article" date="2016" name="Int. J. Syst. Evol. Microbiol.">
        <title>Paraphotobacterium marinum gen. nov., sp. nov., a member of the family Vibrionaceae, isolated from surface seawater.</title>
        <authorList>
            <person name="Huang Z."/>
            <person name="Dong C."/>
            <person name="Shao Z."/>
        </authorList>
    </citation>
    <scope>NUCLEOTIDE SEQUENCE [LARGE SCALE GENOMIC DNA]</scope>
    <source>
        <strain evidence="5 6">NSCS20N07D</strain>
    </source>
</reference>
<keyword evidence="2" id="KW-0235">DNA replication</keyword>
<evidence type="ECO:0000313" key="6">
    <source>
        <dbReference type="Proteomes" id="UP000242175"/>
    </source>
</evidence>
<gene>
    <name evidence="5" type="primary">priB</name>
    <name evidence="5" type="ORF">CF386_04140</name>
</gene>
<name>A0A220VD42_9GAMM</name>
<dbReference type="AlphaFoldDB" id="A0A220VD42"/>
<dbReference type="GO" id="GO:1990077">
    <property type="term" value="C:primosome complex"/>
    <property type="evidence" value="ECO:0007669"/>
    <property type="project" value="UniProtKB-KW"/>
</dbReference>
<keyword evidence="1" id="KW-0639">Primosome</keyword>
<evidence type="ECO:0000256" key="4">
    <source>
        <dbReference type="PROSITE-ProRule" id="PRU00252"/>
    </source>
</evidence>
<dbReference type="Pfam" id="PF22657">
    <property type="entry name" value="SSB_1"/>
    <property type="match status" value="1"/>
</dbReference>
<evidence type="ECO:0000256" key="2">
    <source>
        <dbReference type="ARBA" id="ARBA00022705"/>
    </source>
</evidence>
<dbReference type="InterPro" id="IPR023646">
    <property type="entry name" value="Prisomal_replication_PriB"/>
</dbReference>
<accession>A0A220VD42</accession>
<dbReference type="EMBL" id="CP022355">
    <property type="protein sequence ID" value="ASK78265.1"/>
    <property type="molecule type" value="Genomic_DNA"/>
</dbReference>
<organism evidence="5 6">
    <name type="scientific">Paraphotobacterium marinum</name>
    <dbReference type="NCBI Taxonomy" id="1755811"/>
    <lineage>
        <taxon>Bacteria</taxon>
        <taxon>Pseudomonadati</taxon>
        <taxon>Pseudomonadota</taxon>
        <taxon>Gammaproteobacteria</taxon>
        <taxon>Vibrionales</taxon>
        <taxon>Vibrionaceae</taxon>
        <taxon>Paraphotobacterium</taxon>
    </lineage>
</organism>
<evidence type="ECO:0000313" key="5">
    <source>
        <dbReference type="EMBL" id="ASK78265.1"/>
    </source>
</evidence>
<dbReference type="OrthoDB" id="9180733at2"/>
<dbReference type="GO" id="GO:0006269">
    <property type="term" value="P:DNA replication, synthesis of primer"/>
    <property type="evidence" value="ECO:0007669"/>
    <property type="project" value="UniProtKB-KW"/>
</dbReference>
<dbReference type="KEGG" id="pmai:CF386_04140"/>
<dbReference type="InterPro" id="IPR000424">
    <property type="entry name" value="Primosome_PriB/ssb"/>
</dbReference>